<keyword evidence="7 10" id="KW-0472">Membrane</keyword>
<dbReference type="EMBL" id="AFIG01000001">
    <property type="protein sequence ID" value="EGL54396.1"/>
    <property type="molecule type" value="Genomic_DNA"/>
</dbReference>
<reference evidence="11 12" key="1">
    <citation type="journal article" date="2011" name="J. Bacteriol.">
        <title>Draft genome sequence of Methylophaga aminisulfidivorans MP T.</title>
        <authorList>
            <person name="Han G.H."/>
            <person name="Kim W."/>
            <person name="Chun J."/>
            <person name="Kim S.W."/>
        </authorList>
    </citation>
    <scope>NUCLEOTIDE SEQUENCE [LARGE SCALE GENOMIC DNA]</scope>
    <source>
        <strain evidence="12">MP(T)</strain>
    </source>
</reference>
<dbReference type="GO" id="GO:0008654">
    <property type="term" value="P:phospholipid biosynthetic process"/>
    <property type="evidence" value="ECO:0007669"/>
    <property type="project" value="UniProtKB-UniRule"/>
</dbReference>
<comment type="subunit">
    <text evidence="10">Probably interacts with PlsX.</text>
</comment>
<keyword evidence="3 10" id="KW-0808">Transferase</keyword>
<feature type="transmembrane region" description="Helical" evidence="10">
    <location>
        <begin position="115"/>
        <end position="139"/>
    </location>
</feature>
<feature type="transmembrane region" description="Helical" evidence="10">
    <location>
        <begin position="57"/>
        <end position="79"/>
    </location>
</feature>
<evidence type="ECO:0000256" key="2">
    <source>
        <dbReference type="ARBA" id="ARBA00022516"/>
    </source>
</evidence>
<feature type="transmembrane region" description="Helical" evidence="10">
    <location>
        <begin position="159"/>
        <end position="180"/>
    </location>
</feature>
<feature type="transmembrane region" description="Helical" evidence="10">
    <location>
        <begin position="85"/>
        <end position="103"/>
    </location>
</feature>
<dbReference type="AlphaFoldDB" id="F5SYL6"/>
<keyword evidence="8 10" id="KW-0594">Phospholipid biosynthesis</keyword>
<evidence type="ECO:0000256" key="1">
    <source>
        <dbReference type="ARBA" id="ARBA00022475"/>
    </source>
</evidence>
<evidence type="ECO:0000256" key="3">
    <source>
        <dbReference type="ARBA" id="ARBA00022679"/>
    </source>
</evidence>
<evidence type="ECO:0000256" key="4">
    <source>
        <dbReference type="ARBA" id="ARBA00022692"/>
    </source>
</evidence>
<comment type="subcellular location">
    <subcellularLocation>
        <location evidence="10">Cell membrane</location>
        <topology evidence="10">Multi-pass membrane protein</topology>
    </subcellularLocation>
</comment>
<keyword evidence="5 10" id="KW-1133">Transmembrane helix</keyword>
<dbReference type="HAMAP" id="MF_01043">
    <property type="entry name" value="PlsY"/>
    <property type="match status" value="1"/>
</dbReference>
<comment type="caution">
    <text evidence="11">The sequence shown here is derived from an EMBL/GenBank/DDBJ whole genome shotgun (WGS) entry which is preliminary data.</text>
</comment>
<dbReference type="Proteomes" id="UP000003544">
    <property type="component" value="Unassembled WGS sequence"/>
</dbReference>
<evidence type="ECO:0000256" key="6">
    <source>
        <dbReference type="ARBA" id="ARBA00023098"/>
    </source>
</evidence>
<evidence type="ECO:0000256" key="7">
    <source>
        <dbReference type="ARBA" id="ARBA00023136"/>
    </source>
</evidence>
<dbReference type="GO" id="GO:0005886">
    <property type="term" value="C:plasma membrane"/>
    <property type="evidence" value="ECO:0007669"/>
    <property type="project" value="UniProtKB-SubCell"/>
</dbReference>
<dbReference type="GO" id="GO:0043772">
    <property type="term" value="F:acyl-phosphate glycerol-3-phosphate acyltransferase activity"/>
    <property type="evidence" value="ECO:0007669"/>
    <property type="project" value="UniProtKB-UniRule"/>
</dbReference>
<dbReference type="NCBIfam" id="TIGR00023">
    <property type="entry name" value="glycerol-3-phosphate 1-O-acyltransferase PlsY"/>
    <property type="match status" value="1"/>
</dbReference>
<keyword evidence="4 10" id="KW-0812">Transmembrane</keyword>
<comment type="pathway">
    <text evidence="10">Lipid metabolism; phospholipid metabolism.</text>
</comment>
<dbReference type="PANTHER" id="PTHR30309">
    <property type="entry name" value="INNER MEMBRANE PROTEIN YGIH"/>
    <property type="match status" value="1"/>
</dbReference>
<dbReference type="eggNOG" id="COG0344">
    <property type="taxonomic scope" value="Bacteria"/>
</dbReference>
<dbReference type="OrthoDB" id="9777124at2"/>
<evidence type="ECO:0000313" key="12">
    <source>
        <dbReference type="Proteomes" id="UP000003544"/>
    </source>
</evidence>
<evidence type="ECO:0000256" key="9">
    <source>
        <dbReference type="ARBA" id="ARBA00023264"/>
    </source>
</evidence>
<dbReference type="PANTHER" id="PTHR30309:SF0">
    <property type="entry name" value="GLYCEROL-3-PHOSPHATE ACYLTRANSFERASE-RELATED"/>
    <property type="match status" value="1"/>
</dbReference>
<dbReference type="Pfam" id="PF02660">
    <property type="entry name" value="G3P_acyltransf"/>
    <property type="match status" value="1"/>
</dbReference>
<keyword evidence="1 10" id="KW-1003">Cell membrane</keyword>
<keyword evidence="6 10" id="KW-0443">Lipid metabolism</keyword>
<keyword evidence="12" id="KW-1185">Reference proteome</keyword>
<keyword evidence="2 10" id="KW-0444">Lipid biosynthesis</keyword>
<proteinExistence type="inferred from homology"/>
<organism evidence="11 12">
    <name type="scientific">Methylophaga aminisulfidivorans MP</name>
    <dbReference type="NCBI Taxonomy" id="1026882"/>
    <lineage>
        <taxon>Bacteria</taxon>
        <taxon>Pseudomonadati</taxon>
        <taxon>Pseudomonadota</taxon>
        <taxon>Gammaproteobacteria</taxon>
        <taxon>Thiotrichales</taxon>
        <taxon>Piscirickettsiaceae</taxon>
        <taxon>Methylophaga</taxon>
    </lineage>
</organism>
<dbReference type="RefSeq" id="WP_007144282.1">
    <property type="nucleotide sequence ID" value="NZ_AFIG01000001.1"/>
</dbReference>
<evidence type="ECO:0000256" key="10">
    <source>
        <dbReference type="HAMAP-Rule" id="MF_01043"/>
    </source>
</evidence>
<comment type="similarity">
    <text evidence="10">Belongs to the PlsY family.</text>
</comment>
<dbReference type="SMART" id="SM01207">
    <property type="entry name" value="G3P_acyltransf"/>
    <property type="match status" value="1"/>
</dbReference>
<feature type="transmembrane region" description="Helical" evidence="10">
    <location>
        <begin position="6"/>
        <end position="28"/>
    </location>
</feature>
<evidence type="ECO:0000313" key="11">
    <source>
        <dbReference type="EMBL" id="EGL54396.1"/>
    </source>
</evidence>
<dbReference type="UniPathway" id="UPA00085"/>
<dbReference type="EC" id="2.3.1.275" evidence="10"/>
<gene>
    <name evidence="10" type="primary">plsY</name>
    <name evidence="11" type="ORF">MAMP_00961</name>
</gene>
<evidence type="ECO:0000256" key="5">
    <source>
        <dbReference type="ARBA" id="ARBA00022989"/>
    </source>
</evidence>
<dbReference type="InterPro" id="IPR003811">
    <property type="entry name" value="G3P_acylTferase_PlsY"/>
</dbReference>
<protein>
    <recommendedName>
        <fullName evidence="10">Glycerol-3-phosphate acyltransferase</fullName>
    </recommendedName>
    <alternativeName>
        <fullName evidence="10">Acyl-PO4 G3P acyltransferase</fullName>
    </alternativeName>
    <alternativeName>
        <fullName evidence="10">Acyl-phosphate--glycerol-3-phosphate acyltransferase</fullName>
    </alternativeName>
    <alternativeName>
        <fullName evidence="10">G3P acyltransferase</fullName>
        <shortName evidence="10">GPAT</shortName>
        <ecNumber evidence="10">2.3.1.275</ecNumber>
    </alternativeName>
    <alternativeName>
        <fullName evidence="10">Lysophosphatidic acid synthase</fullName>
        <shortName evidence="10">LPA synthase</shortName>
    </alternativeName>
</protein>
<evidence type="ECO:0000256" key="8">
    <source>
        <dbReference type="ARBA" id="ARBA00023209"/>
    </source>
</evidence>
<comment type="function">
    <text evidence="10">Catalyzes the transfer of an acyl group from acyl-phosphate (acyl-PO(4)) to glycerol-3-phosphate (G3P) to form lysophosphatidic acid (LPA). This enzyme utilizes acyl-phosphate as fatty acyl donor, but not acyl-CoA or acyl-ACP.</text>
</comment>
<dbReference type="STRING" id="1026882.MAMP_00961"/>
<sequence>MLETYALPVILLVVAYLFGSLSSAIILCKLAGLPDPRTQGSGNPGATNVLRFGGKKLAATVLLFDVLKGVIPVAIAHAIGLDMVWVAATAFAAFLGHLFPIFFEFKGGKGVATALGGFIALSPILAAAGLVTWLVVFAVTRISSLSALVAAALTPVYSLWLIDSVNARWIILLTALLLIARHHGNIRRLLAKEESKSG</sequence>
<keyword evidence="9 10" id="KW-1208">Phospholipid metabolism</keyword>
<comment type="catalytic activity">
    <reaction evidence="10">
        <text>an acyl phosphate + sn-glycerol 3-phosphate = a 1-acyl-sn-glycero-3-phosphate + phosphate</text>
        <dbReference type="Rhea" id="RHEA:34075"/>
        <dbReference type="ChEBI" id="CHEBI:43474"/>
        <dbReference type="ChEBI" id="CHEBI:57597"/>
        <dbReference type="ChEBI" id="CHEBI:57970"/>
        <dbReference type="ChEBI" id="CHEBI:59918"/>
        <dbReference type="EC" id="2.3.1.275"/>
    </reaction>
</comment>
<name>F5SYL6_9GAMM</name>
<accession>F5SYL6</accession>